<proteinExistence type="predicted"/>
<keyword evidence="3" id="KW-1185">Reference proteome</keyword>
<keyword evidence="1" id="KW-0812">Transmembrane</keyword>
<dbReference type="RefSeq" id="WP_114209258.1">
    <property type="nucleotide sequence ID" value="NZ_CP030840.1"/>
</dbReference>
<evidence type="ECO:0000313" key="3">
    <source>
        <dbReference type="Proteomes" id="UP000253606"/>
    </source>
</evidence>
<keyword evidence="1" id="KW-0472">Membrane</keyword>
<dbReference type="OrthoDB" id="122221at2"/>
<dbReference type="AlphaFoldDB" id="A0A2Z5G745"/>
<evidence type="ECO:0000256" key="1">
    <source>
        <dbReference type="SAM" id="Phobius"/>
    </source>
</evidence>
<evidence type="ECO:0000313" key="2">
    <source>
        <dbReference type="EMBL" id="AXC14495.1"/>
    </source>
</evidence>
<keyword evidence="1" id="KW-1133">Transmembrane helix</keyword>
<dbReference type="Pfam" id="PF09527">
    <property type="entry name" value="ATPase_gene1"/>
    <property type="match status" value="1"/>
</dbReference>
<feature type="transmembrane region" description="Helical" evidence="1">
    <location>
        <begin position="55"/>
        <end position="77"/>
    </location>
</feature>
<dbReference type="EMBL" id="CP030840">
    <property type="protein sequence ID" value="AXC14495.1"/>
    <property type="molecule type" value="Genomic_DNA"/>
</dbReference>
<dbReference type="Proteomes" id="UP000253606">
    <property type="component" value="Chromosome"/>
</dbReference>
<organism evidence="2 3">
    <name type="scientific">Acidisarcina polymorpha</name>
    <dbReference type="NCBI Taxonomy" id="2211140"/>
    <lineage>
        <taxon>Bacteria</taxon>
        <taxon>Pseudomonadati</taxon>
        <taxon>Acidobacteriota</taxon>
        <taxon>Terriglobia</taxon>
        <taxon>Terriglobales</taxon>
        <taxon>Acidobacteriaceae</taxon>
        <taxon>Acidisarcina</taxon>
    </lineage>
</organism>
<feature type="transmembrane region" description="Helical" evidence="1">
    <location>
        <begin position="26"/>
        <end position="43"/>
    </location>
</feature>
<evidence type="ECO:0008006" key="4">
    <source>
        <dbReference type="Google" id="ProtNLM"/>
    </source>
</evidence>
<sequence length="85" mass="9344">MPFNSPNPEQQPQKGGLKSLVQAERLVQIALVLPIAVLIGWFLGAMLDRWLHQHWITIVGIIFGMIAGMMEAVRMALGAGKSGRH</sequence>
<accession>A0A2Z5G745</accession>
<protein>
    <recommendedName>
        <fullName evidence="4">ATP synthase protein I</fullName>
    </recommendedName>
</protein>
<name>A0A2Z5G745_9BACT</name>
<reference evidence="2 3" key="1">
    <citation type="journal article" date="2018" name="Front. Microbiol.">
        <title>Hydrolytic Capabilities as a Key to Environmental Success: Chitinolytic and Cellulolytic Acidobacteria From Acidic Sub-arctic Soils and Boreal Peatlands.</title>
        <authorList>
            <person name="Belova S.E."/>
            <person name="Ravin N.V."/>
            <person name="Pankratov T.A."/>
            <person name="Rakitin A.L."/>
            <person name="Ivanova A.A."/>
            <person name="Beletsky A.V."/>
            <person name="Mardanov A.V."/>
            <person name="Sinninghe Damste J.S."/>
            <person name="Dedysh S.N."/>
        </authorList>
    </citation>
    <scope>NUCLEOTIDE SEQUENCE [LARGE SCALE GENOMIC DNA]</scope>
    <source>
        <strain evidence="2 3">SBC82</strain>
    </source>
</reference>
<dbReference type="KEGG" id="abas:ACPOL_5241"/>
<dbReference type="InterPro" id="IPR032820">
    <property type="entry name" value="ATPase_put"/>
</dbReference>
<gene>
    <name evidence="2" type="ORF">ACPOL_5241</name>
</gene>